<name>A0ABP2L2A9_9FIRM</name>
<comment type="caution">
    <text evidence="1">The sequence shown here is derived from an EMBL/GenBank/DDBJ whole genome shotgun (WGS) entry which is preliminary data.</text>
</comment>
<dbReference type="InterPro" id="IPR036709">
    <property type="entry name" value="Autotransporte_beta_dom_sf"/>
</dbReference>
<dbReference type="EMBL" id="AFIJ01000045">
    <property type="protein sequence ID" value="EGL35159.1"/>
    <property type="molecule type" value="Genomic_DNA"/>
</dbReference>
<organism evidence="1 2">
    <name type="scientific">Megasphaera lornae</name>
    <dbReference type="NCBI Taxonomy" id="1000568"/>
    <lineage>
        <taxon>Bacteria</taxon>
        <taxon>Bacillati</taxon>
        <taxon>Bacillota</taxon>
        <taxon>Negativicutes</taxon>
        <taxon>Veillonellales</taxon>
        <taxon>Veillonellaceae</taxon>
        <taxon>Megasphaera</taxon>
    </lineage>
</organism>
<keyword evidence="2" id="KW-1185">Reference proteome</keyword>
<protein>
    <submittedName>
        <fullName evidence="1">Uncharacterized protein</fullName>
    </submittedName>
</protein>
<evidence type="ECO:0000313" key="1">
    <source>
        <dbReference type="EMBL" id="EGL35159.1"/>
    </source>
</evidence>
<reference evidence="1 2" key="1">
    <citation type="submission" date="2011-04" db="EMBL/GenBank/DDBJ databases">
        <authorList>
            <person name="Harkins D.M."/>
            <person name="Madupu R."/>
            <person name="Durkin A.S."/>
            <person name="Torralba M."/>
            <person name="Methe B."/>
            <person name="Sutton G.G."/>
            <person name="Nelson K.E."/>
        </authorList>
    </citation>
    <scope>NUCLEOTIDE SEQUENCE [LARGE SCALE GENOMIC DNA]</scope>
    <source>
        <strain evidence="1 2">UPII 199-6</strain>
    </source>
</reference>
<gene>
    <name evidence="1" type="ORF">HMPREF1039_0616</name>
</gene>
<evidence type="ECO:0000313" key="2">
    <source>
        <dbReference type="Proteomes" id="UP000004018"/>
    </source>
</evidence>
<accession>A0ABP2L2A9</accession>
<dbReference type="Proteomes" id="UP000004018">
    <property type="component" value="Unassembled WGS sequence"/>
</dbReference>
<sequence length="216" mass="24550">MTIGRSRKGRDESINSIYFFYGQESTPYFRRKIIDEKANIVSNNSGLHVADGNTDRFGWGVHKIKTFDSGWYGEALCQYALFNRHIHTVHDGVYGSRKANVQGKDIALSLGIGRKINLFSDKDNLHPVKDTEIIRRYICRTIQIAYVYLHSGLGNKKSQCRAQRRRFGYTEDAGAEKKGLNHWIQTLFLSAASSDFPSYCVRHLVATANGCRSIYS</sequence>
<dbReference type="Gene3D" id="2.40.128.130">
    <property type="entry name" value="Autotransporter beta-domain"/>
    <property type="match status" value="1"/>
</dbReference>
<proteinExistence type="predicted"/>